<dbReference type="Pfam" id="PF07247">
    <property type="entry name" value="AATase"/>
    <property type="match status" value="1"/>
</dbReference>
<evidence type="ECO:0000313" key="2">
    <source>
        <dbReference type="Proteomes" id="UP000031516"/>
    </source>
</evidence>
<gene>
    <name evidence="1" type="ORF">KLDO_g4322</name>
</gene>
<comment type="caution">
    <text evidence="1">The sequence shown here is derived from an EMBL/GenBank/DDBJ whole genome shotgun (WGS) entry which is preliminary data.</text>
</comment>
<dbReference type="GO" id="GO:0008080">
    <property type="term" value="F:N-acetyltransferase activity"/>
    <property type="evidence" value="ECO:0007669"/>
    <property type="project" value="TreeGrafter"/>
</dbReference>
<proteinExistence type="predicted"/>
<accession>A0A0A8LD50</accession>
<organism evidence="1 2">
    <name type="scientific">Kluyveromyces dobzhanskii CBS 2104</name>
    <dbReference type="NCBI Taxonomy" id="1427455"/>
    <lineage>
        <taxon>Eukaryota</taxon>
        <taxon>Fungi</taxon>
        <taxon>Dikarya</taxon>
        <taxon>Ascomycota</taxon>
        <taxon>Saccharomycotina</taxon>
        <taxon>Saccharomycetes</taxon>
        <taxon>Saccharomycetales</taxon>
        <taxon>Saccharomycetaceae</taxon>
        <taxon>Kluyveromyces</taxon>
    </lineage>
</organism>
<dbReference type="InterPro" id="IPR052058">
    <property type="entry name" value="Alcohol_O-acetyltransferase"/>
</dbReference>
<name>A0A0A8LD50_9SACH</name>
<keyword evidence="2" id="KW-1185">Reference proteome</keyword>
<dbReference type="EMBL" id="CCBQ010000046">
    <property type="protein sequence ID" value="CDO96103.1"/>
    <property type="molecule type" value="Genomic_DNA"/>
</dbReference>
<dbReference type="PANTHER" id="PTHR28037">
    <property type="entry name" value="ALCOHOL O-ACETYLTRANSFERASE 1-RELATED"/>
    <property type="match status" value="1"/>
</dbReference>
<sequence>MSAVKVSPLKLERGHARRAGCIEEVLLMQHRQKIYSNFAVYGKLKTAASDLELSHALHGLFMRYPILASTIMPDHWEDRETFYQSEEFYSQIGMAEDYMYVLDQLKFEDIIINHQPEHAEYFQRILNQWIKDGYEYGSGLPGVIDGYTFACWDPTKPQFRLLLLPSEDDKELEKGTKHILFVTNHIATDGTSGANLLQDLSVELGKLFGKTLKPLDNVFCYEQQYDQLPKLPDRIEERVSYKVDLPFIGSFMLGQFGKKFLAKKWDKPITTHVGKSKTTHTSHLIRIDVPEMQKMRARVKEKLHGKATLTPFLQACWFVSCYEAGVFDNRRWNEYLVNMAVPMNSRQYLPQDEEIRDQYRYGTHVAGCNYNFLISSFDIKTNQQFWDLTAYYQNCFADIRDKNSSLKCFGLLFADFLMKSKNLDKLISDDMTNQRRAFALLSNVGFFPQTSQESNPFQLQDLVFSQTSAEMPFVFSLNCVSTDVGGMTISMSCPEKSISHQQWRKVCEVFEKNLTTL</sequence>
<evidence type="ECO:0000313" key="1">
    <source>
        <dbReference type="EMBL" id="CDO96103.1"/>
    </source>
</evidence>
<dbReference type="OrthoDB" id="3979966at2759"/>
<dbReference type="Proteomes" id="UP000031516">
    <property type="component" value="Unassembled WGS sequence"/>
</dbReference>
<dbReference type="AlphaFoldDB" id="A0A0A8LD50"/>
<dbReference type="InterPro" id="IPR010828">
    <property type="entry name" value="Atf2/Sli1-like"/>
</dbReference>
<protein>
    <submittedName>
        <fullName evidence="1">WGS project CCBQ000000000 data, contig 00010</fullName>
    </submittedName>
</protein>
<dbReference type="PANTHER" id="PTHR28037:SF1">
    <property type="entry name" value="ALCOHOL O-ACETYLTRANSFERASE 1-RELATED"/>
    <property type="match status" value="1"/>
</dbReference>
<reference evidence="1 2" key="1">
    <citation type="submission" date="2014-03" db="EMBL/GenBank/DDBJ databases">
        <title>The genome of Kluyveromyces dobzhanskii.</title>
        <authorList>
            <person name="Nystedt B."/>
            <person name="Astrom S."/>
        </authorList>
    </citation>
    <scope>NUCLEOTIDE SEQUENCE [LARGE SCALE GENOMIC DNA]</scope>
    <source>
        <strain evidence="1 2">CBS 2104</strain>
    </source>
</reference>